<sequence length="126" mass="14062">MSRTLIAVAVAGAAMLTAGPAFARHATLVRANPSNARSIFTDSNKHYLDYKTDLSEARRELASDLRRAHDADDRIDAYAEYKSEVADARKDFRKEMAEKGIDVPDSMIPRRGIVTMDDGRMVYPSR</sequence>
<feature type="chain" id="PRO_5032670209" evidence="1">
    <location>
        <begin position="24"/>
        <end position="126"/>
    </location>
</feature>
<feature type="signal peptide" evidence="1">
    <location>
        <begin position="1"/>
        <end position="23"/>
    </location>
</feature>
<comment type="caution">
    <text evidence="2">The sequence shown here is derived from an EMBL/GenBank/DDBJ whole genome shotgun (WGS) entry which is preliminary data.</text>
</comment>
<proteinExistence type="predicted"/>
<keyword evidence="2" id="KW-0436">Ligase</keyword>
<evidence type="ECO:0000313" key="2">
    <source>
        <dbReference type="EMBL" id="MBB5718219.1"/>
    </source>
</evidence>
<keyword evidence="1" id="KW-0732">Signal</keyword>
<dbReference type="GO" id="GO:0016874">
    <property type="term" value="F:ligase activity"/>
    <property type="evidence" value="ECO:0007669"/>
    <property type="project" value="UniProtKB-KW"/>
</dbReference>
<name>A0A840YXE2_9SPHN</name>
<evidence type="ECO:0000256" key="1">
    <source>
        <dbReference type="SAM" id="SignalP"/>
    </source>
</evidence>
<dbReference type="RefSeq" id="WP_184001889.1">
    <property type="nucleotide sequence ID" value="NZ_BAABIF010000004.1"/>
</dbReference>
<organism evidence="2 3">
    <name type="scientific">Stakelama sediminis</name>
    <dbReference type="NCBI Taxonomy" id="463200"/>
    <lineage>
        <taxon>Bacteria</taxon>
        <taxon>Pseudomonadati</taxon>
        <taxon>Pseudomonadota</taxon>
        <taxon>Alphaproteobacteria</taxon>
        <taxon>Sphingomonadales</taxon>
        <taxon>Sphingomonadaceae</taxon>
        <taxon>Stakelama</taxon>
    </lineage>
</organism>
<protein>
    <submittedName>
        <fullName evidence="2">Acyl-coenzyme A synthetase/AMP-(Fatty) acid ligase</fullName>
    </submittedName>
</protein>
<reference evidence="2 3" key="1">
    <citation type="submission" date="2020-08" db="EMBL/GenBank/DDBJ databases">
        <title>Genomic Encyclopedia of Type Strains, Phase IV (KMG-IV): sequencing the most valuable type-strain genomes for metagenomic binning, comparative biology and taxonomic classification.</title>
        <authorList>
            <person name="Goeker M."/>
        </authorList>
    </citation>
    <scope>NUCLEOTIDE SEQUENCE [LARGE SCALE GENOMIC DNA]</scope>
    <source>
        <strain evidence="2 3">DSM 27203</strain>
    </source>
</reference>
<accession>A0A840YXE2</accession>
<dbReference type="AlphaFoldDB" id="A0A840YXE2"/>
<dbReference type="EMBL" id="JACIJI010000001">
    <property type="protein sequence ID" value="MBB5718219.1"/>
    <property type="molecule type" value="Genomic_DNA"/>
</dbReference>
<gene>
    <name evidence="2" type="ORF">FHR23_001126</name>
</gene>
<keyword evidence="3" id="KW-1185">Reference proteome</keyword>
<dbReference type="Proteomes" id="UP000554342">
    <property type="component" value="Unassembled WGS sequence"/>
</dbReference>
<evidence type="ECO:0000313" key="3">
    <source>
        <dbReference type="Proteomes" id="UP000554342"/>
    </source>
</evidence>